<dbReference type="AlphaFoldDB" id="A0ABD1SRB9"/>
<name>A0ABD1SRB9_9LAMI</name>
<dbReference type="EMBL" id="JBFOLJ010000010">
    <property type="protein sequence ID" value="KAL2502888.1"/>
    <property type="molecule type" value="Genomic_DNA"/>
</dbReference>
<evidence type="ECO:0000313" key="1">
    <source>
        <dbReference type="EMBL" id="KAL2502888.1"/>
    </source>
</evidence>
<accession>A0ABD1SRB9</accession>
<protein>
    <submittedName>
        <fullName evidence="1">GTP-binding protein OBGC</fullName>
    </submittedName>
</protein>
<comment type="caution">
    <text evidence="1">The sequence shown here is derived from an EMBL/GenBank/DDBJ whole genome shotgun (WGS) entry which is preliminary data.</text>
</comment>
<keyword evidence="2" id="KW-1185">Reference proteome</keyword>
<dbReference type="Proteomes" id="UP001604277">
    <property type="component" value="Unassembled WGS sequence"/>
</dbReference>
<gene>
    <name evidence="1" type="ORF">Fot_36736</name>
</gene>
<evidence type="ECO:0000313" key="2">
    <source>
        <dbReference type="Proteomes" id="UP001604277"/>
    </source>
</evidence>
<reference evidence="2" key="1">
    <citation type="submission" date="2024-07" db="EMBL/GenBank/DDBJ databases">
        <title>Two chromosome-level genome assemblies of Korean endemic species Abeliophyllum distichum and Forsythia ovata (Oleaceae).</title>
        <authorList>
            <person name="Jang H."/>
        </authorList>
    </citation>
    <scope>NUCLEOTIDE SEQUENCE [LARGE SCALE GENOMIC DNA]</scope>
</reference>
<sequence length="185" mass="21273">MEDEIREIRSSAKSTIWAAMSEDLICCSGQFVATPKTLQLQKLKSQKYSTTLQPPPLSIGGEATTFTRLPPKDDFFIDSPPQSLAETIKLSESEPAITRTRKFNKKEGRKYRVGLRNGEVKKNLGLGYERFELYEVEDGSNTGNDCERSDFDFGNFELYEVNSDSEFENYDEFDYVEEEEILGWW</sequence>
<organism evidence="1 2">
    <name type="scientific">Forsythia ovata</name>
    <dbReference type="NCBI Taxonomy" id="205694"/>
    <lineage>
        <taxon>Eukaryota</taxon>
        <taxon>Viridiplantae</taxon>
        <taxon>Streptophyta</taxon>
        <taxon>Embryophyta</taxon>
        <taxon>Tracheophyta</taxon>
        <taxon>Spermatophyta</taxon>
        <taxon>Magnoliopsida</taxon>
        <taxon>eudicotyledons</taxon>
        <taxon>Gunneridae</taxon>
        <taxon>Pentapetalae</taxon>
        <taxon>asterids</taxon>
        <taxon>lamiids</taxon>
        <taxon>Lamiales</taxon>
        <taxon>Oleaceae</taxon>
        <taxon>Forsythieae</taxon>
        <taxon>Forsythia</taxon>
    </lineage>
</organism>
<proteinExistence type="predicted"/>